<sequence length="195" mass="22579">MYKLLFVLTFFILSCSTSKQISENEDSKLIIELIEKFIAHDSLYNARTINEYLLPYEYYDQEFTEDGYLAPPPATINPNASKNEFDIANLFELTQFFNDSASMAHVKDQLLNSREIAKNYKLHRLDLVKSEINNKIPNSWYSFYPPIFNSDSSAVYMEYDFYTNGMGSVGYGNGAVLIKKKGLWEYNAFIPGWEN</sequence>
<dbReference type="PROSITE" id="PS51257">
    <property type="entry name" value="PROKAR_LIPOPROTEIN"/>
    <property type="match status" value="1"/>
</dbReference>
<comment type="caution">
    <text evidence="1">The sequence shown here is derived from an EMBL/GenBank/DDBJ whole genome shotgun (WGS) entry which is preliminary data.</text>
</comment>
<dbReference type="Proteomes" id="UP000249610">
    <property type="component" value="Unassembled WGS sequence"/>
</dbReference>
<accession>A0A327P891</accession>
<dbReference type="EMBL" id="QLLK01000007">
    <property type="protein sequence ID" value="RAI88438.1"/>
    <property type="molecule type" value="Genomic_DNA"/>
</dbReference>
<gene>
    <name evidence="1" type="ORF">LV83_02738</name>
</gene>
<evidence type="ECO:0000313" key="2">
    <source>
        <dbReference type="Proteomes" id="UP000249610"/>
    </source>
</evidence>
<proteinExistence type="predicted"/>
<reference evidence="1 2" key="1">
    <citation type="submission" date="2018-06" db="EMBL/GenBank/DDBJ databases">
        <title>Genomic Encyclopedia of Archaeal and Bacterial Type Strains, Phase II (KMG-II): from individual species to whole genera.</title>
        <authorList>
            <person name="Goeker M."/>
        </authorList>
    </citation>
    <scope>NUCLEOTIDE SEQUENCE [LARGE SCALE GENOMIC DNA]</scope>
    <source>
        <strain evidence="1 2">DSM 23446</strain>
    </source>
</reference>
<dbReference type="RefSeq" id="WP_111612074.1">
    <property type="nucleotide sequence ID" value="NZ_QLLK01000007.1"/>
</dbReference>
<keyword evidence="2" id="KW-1185">Reference proteome</keyword>
<evidence type="ECO:0000313" key="1">
    <source>
        <dbReference type="EMBL" id="RAI88438.1"/>
    </source>
</evidence>
<dbReference type="AlphaFoldDB" id="A0A327P891"/>
<protein>
    <submittedName>
        <fullName evidence="1">Uncharacterized protein</fullName>
    </submittedName>
</protein>
<organism evidence="1 2">
    <name type="scientific">Algoriphagus yeomjeoni</name>
    <dbReference type="NCBI Taxonomy" id="291403"/>
    <lineage>
        <taxon>Bacteria</taxon>
        <taxon>Pseudomonadati</taxon>
        <taxon>Bacteroidota</taxon>
        <taxon>Cytophagia</taxon>
        <taxon>Cytophagales</taxon>
        <taxon>Cyclobacteriaceae</taxon>
        <taxon>Algoriphagus</taxon>
    </lineage>
</organism>
<name>A0A327P891_9BACT</name>
<dbReference type="OrthoDB" id="825419at2"/>